<dbReference type="InterPro" id="IPR019427">
    <property type="entry name" value="7TM_GPCR_serpentine_rcpt_Srw"/>
</dbReference>
<evidence type="ECO:0000259" key="8">
    <source>
        <dbReference type="PROSITE" id="PS50262"/>
    </source>
</evidence>
<dbReference type="InterPro" id="IPR053219">
    <property type="entry name" value="GPCR_Dmsr-1"/>
</dbReference>
<dbReference type="GeneID" id="108677765"/>
<evidence type="ECO:0000256" key="3">
    <source>
        <dbReference type="ARBA" id="ARBA00022692"/>
    </source>
</evidence>
<dbReference type="InterPro" id="IPR000276">
    <property type="entry name" value="GPCR_Rhodpsn"/>
</dbReference>
<dbReference type="InterPro" id="IPR017452">
    <property type="entry name" value="GPCR_Rhodpsn_7TM"/>
</dbReference>
<feature type="transmembrane region" description="Helical" evidence="6">
    <location>
        <begin position="183"/>
        <end position="216"/>
    </location>
</feature>
<evidence type="ECO:0000313" key="10">
    <source>
        <dbReference type="RefSeq" id="XP_018021529.1"/>
    </source>
</evidence>
<evidence type="ECO:0000313" key="9">
    <source>
        <dbReference type="Proteomes" id="UP000694843"/>
    </source>
</evidence>
<feature type="transmembrane region" description="Helical" evidence="6">
    <location>
        <begin position="344"/>
        <end position="369"/>
    </location>
</feature>
<evidence type="ECO:0000256" key="4">
    <source>
        <dbReference type="ARBA" id="ARBA00022989"/>
    </source>
</evidence>
<evidence type="ECO:0000256" key="1">
    <source>
        <dbReference type="ARBA" id="ARBA00004370"/>
    </source>
</evidence>
<reference evidence="10" key="1">
    <citation type="submission" date="2025-08" db="UniProtKB">
        <authorList>
            <consortium name="RefSeq"/>
        </authorList>
    </citation>
    <scope>IDENTIFICATION</scope>
    <source>
        <tissue evidence="10">Whole organism</tissue>
    </source>
</reference>
<dbReference type="CDD" id="cd14978">
    <property type="entry name" value="7tmA_FMRFamide_R-like"/>
    <property type="match status" value="1"/>
</dbReference>
<dbReference type="GO" id="GO:0008528">
    <property type="term" value="F:G protein-coupled peptide receptor activity"/>
    <property type="evidence" value="ECO:0007669"/>
    <property type="project" value="InterPro"/>
</dbReference>
<feature type="transmembrane region" description="Helical" evidence="6">
    <location>
        <begin position="236"/>
        <end position="255"/>
    </location>
</feature>
<dbReference type="PROSITE" id="PS50262">
    <property type="entry name" value="G_PROTEIN_RECEP_F1_2"/>
    <property type="match status" value="1"/>
</dbReference>
<evidence type="ECO:0000256" key="5">
    <source>
        <dbReference type="ARBA" id="ARBA00023136"/>
    </source>
</evidence>
<feature type="transmembrane region" description="Helical" evidence="6">
    <location>
        <begin position="147"/>
        <end position="171"/>
    </location>
</feature>
<keyword evidence="5 6" id="KW-0472">Membrane</keyword>
<keyword evidence="3 6" id="KW-0812">Transmembrane</keyword>
<evidence type="ECO:0000256" key="6">
    <source>
        <dbReference type="SAM" id="Phobius"/>
    </source>
</evidence>
<dbReference type="Proteomes" id="UP000694843">
    <property type="component" value="Unplaced"/>
</dbReference>
<evidence type="ECO:0000256" key="2">
    <source>
        <dbReference type="ARBA" id="ARBA00010663"/>
    </source>
</evidence>
<accession>A0A8B7P5V5</accession>
<dbReference type="PANTHER" id="PTHR46273">
    <property type="entry name" value="MYOSUPPRESSIN RECEPTOR 1, ISOFORM B-RELATED"/>
    <property type="match status" value="1"/>
</dbReference>
<feature type="transmembrane region" description="Helical" evidence="6">
    <location>
        <begin position="384"/>
        <end position="403"/>
    </location>
</feature>
<dbReference type="Gene3D" id="1.20.1070.10">
    <property type="entry name" value="Rhodopsin 7-helix transmembrane proteins"/>
    <property type="match status" value="1"/>
</dbReference>
<feature type="transmembrane region" description="Helical" evidence="6">
    <location>
        <begin position="286"/>
        <end position="309"/>
    </location>
</feature>
<dbReference type="AlphaFoldDB" id="A0A8B7P5V5"/>
<organism evidence="9 10">
    <name type="scientific">Hyalella azteca</name>
    <name type="common">Amphipod</name>
    <dbReference type="NCBI Taxonomy" id="294128"/>
    <lineage>
        <taxon>Eukaryota</taxon>
        <taxon>Metazoa</taxon>
        <taxon>Ecdysozoa</taxon>
        <taxon>Arthropoda</taxon>
        <taxon>Crustacea</taxon>
        <taxon>Multicrustacea</taxon>
        <taxon>Malacostraca</taxon>
        <taxon>Eumalacostraca</taxon>
        <taxon>Peracarida</taxon>
        <taxon>Amphipoda</taxon>
        <taxon>Senticaudata</taxon>
        <taxon>Talitrida</taxon>
        <taxon>Talitroidea</taxon>
        <taxon>Hyalellidae</taxon>
        <taxon>Hyalella</taxon>
    </lineage>
</organism>
<dbReference type="OMA" id="KLSYGWA"/>
<dbReference type="OrthoDB" id="5864054at2759"/>
<feature type="transmembrane region" description="Helical" evidence="6">
    <location>
        <begin position="112"/>
        <end position="135"/>
    </location>
</feature>
<feature type="domain" description="G-protein coupled receptors family 1 profile" evidence="8">
    <location>
        <begin position="127"/>
        <end position="400"/>
    </location>
</feature>
<dbReference type="Pfam" id="PF10324">
    <property type="entry name" value="7TM_GPCR_Srw"/>
    <property type="match status" value="1"/>
</dbReference>
<dbReference type="KEGG" id="hazt:108677765"/>
<proteinExistence type="inferred from homology"/>
<feature type="signal peptide" evidence="7">
    <location>
        <begin position="1"/>
        <end position="24"/>
    </location>
</feature>
<dbReference type="GO" id="GO:0005886">
    <property type="term" value="C:plasma membrane"/>
    <property type="evidence" value="ECO:0007669"/>
    <property type="project" value="TreeGrafter"/>
</dbReference>
<dbReference type="PANTHER" id="PTHR46273:SF4">
    <property type="entry name" value="AT19640P"/>
    <property type="match status" value="1"/>
</dbReference>
<name>A0A8B7P5V5_HYAAZ</name>
<evidence type="ECO:0000256" key="7">
    <source>
        <dbReference type="SAM" id="SignalP"/>
    </source>
</evidence>
<gene>
    <name evidence="10" type="primary">LOC108677765</name>
</gene>
<comment type="subcellular location">
    <subcellularLocation>
        <location evidence="1">Membrane</location>
    </subcellularLocation>
</comment>
<feature type="chain" id="PRO_5034357432" evidence="7">
    <location>
        <begin position="25"/>
        <end position="443"/>
    </location>
</feature>
<dbReference type="SUPFAM" id="SSF81321">
    <property type="entry name" value="Family A G protein-coupled receptor-like"/>
    <property type="match status" value="1"/>
</dbReference>
<dbReference type="RefSeq" id="XP_018021529.1">
    <property type="nucleotide sequence ID" value="XM_018166040.2"/>
</dbReference>
<keyword evidence="4 6" id="KW-1133">Transmembrane helix</keyword>
<keyword evidence="7" id="KW-0732">Signal</keyword>
<sequence>MASRMQFFTFLLLIHLIFLEQSGAVITGPEQIPSYNITSIFFRELAALTAQESFSNFSSFESEEQLKMLHRAFSENSVNASTNTTHDREGDVQHQYCNTSSWTTFHARYHAVHGWTTLVICLFGSVANVMNIVVLTRRTMLSPTNSLLTGLAVTDLLVMVDYVPFCIHQYLWKDRSMEERYSFGWAVLVLFHAHFSQVFHFTSVLLTVTLAVWRYCAVAFPIRNAEWCTMARAKCAILATLLCSVACNIPCYLNYSIHEKNIQNHTLYIVGFSDLALNHGLKDVNFFIYSVVLKLLPCLALSILSLALMDELLLAGRRRAAIMSRNNDSSRTVGAGRQAERVNIMLMSILVLFLLSEVPLATLGLLSVIPNAGFFQCYNLLGDIMEMLVLFNSAVNFILYCSMSQQFRTTFKKVCAECGGQRCRPRQDNNHNPSRMIAKSTNI</sequence>
<comment type="similarity">
    <text evidence="2">Belongs to the G-protein coupled receptor 1 family.</text>
</comment>
<dbReference type="PRINTS" id="PR00237">
    <property type="entry name" value="GPCRRHODOPSN"/>
</dbReference>
<keyword evidence="9" id="KW-1185">Reference proteome</keyword>
<protein>
    <submittedName>
        <fullName evidence="10">G-protein coupled receptor dmsr-1-like</fullName>
    </submittedName>
</protein>